<dbReference type="KEGG" id="fvn:FVRRES_13591"/>
<proteinExistence type="predicted"/>
<protein>
    <submittedName>
        <fullName evidence="1">Uncharacterized protein</fullName>
    </submittedName>
</protein>
<dbReference type="AlphaFoldDB" id="A0A2L2STL5"/>
<evidence type="ECO:0000313" key="1">
    <source>
        <dbReference type="EMBL" id="CEI41465.1"/>
    </source>
</evidence>
<dbReference type="OrthoDB" id="5093016at2759"/>
<dbReference type="EMBL" id="LN649232">
    <property type="protein sequence ID" value="CEI41465.1"/>
    <property type="molecule type" value="Genomic_DNA"/>
</dbReference>
<dbReference type="GeneID" id="37265221"/>
<organism evidence="1 2">
    <name type="scientific">Fusarium venenatum</name>
    <dbReference type="NCBI Taxonomy" id="56646"/>
    <lineage>
        <taxon>Eukaryota</taxon>
        <taxon>Fungi</taxon>
        <taxon>Dikarya</taxon>
        <taxon>Ascomycota</taxon>
        <taxon>Pezizomycotina</taxon>
        <taxon>Sordariomycetes</taxon>
        <taxon>Hypocreomycetidae</taxon>
        <taxon>Hypocreales</taxon>
        <taxon>Nectriaceae</taxon>
        <taxon>Fusarium</taxon>
    </lineage>
</organism>
<name>A0A2L2STL5_9HYPO</name>
<keyword evidence="2" id="KW-1185">Reference proteome</keyword>
<dbReference type="RefSeq" id="XP_025583289.1">
    <property type="nucleotide sequence ID" value="XM_025728975.2"/>
</dbReference>
<evidence type="ECO:0000313" key="2">
    <source>
        <dbReference type="Proteomes" id="UP000245910"/>
    </source>
</evidence>
<dbReference type="Proteomes" id="UP000245910">
    <property type="component" value="Chromosome IIII"/>
</dbReference>
<accession>A0A2L2STL5</accession>
<reference evidence="2" key="1">
    <citation type="submission" date="2014-10" db="EMBL/GenBank/DDBJ databases">
        <authorList>
            <person name="King R."/>
        </authorList>
    </citation>
    <scope>NUCLEOTIDE SEQUENCE [LARGE SCALE GENOMIC DNA]</scope>
    <source>
        <strain evidence="2">A3/5</strain>
    </source>
</reference>
<sequence>MSRFPDSYYYASGQKDHPSYFYEGSAPSRKSYSEYYADRQEVERVFRKAKATKMTSCFKDDGVGLGIMYPDEEEDEEVECIFEPQASFFCNVPESALASLPPAPVPAYYAHVHEYQNTDSTPKANSKPKAFSASSFRDDYLSLYCCNGQRNSVTSGTVTHVNAVEVAQVAEISPVNELNPRDSSCSFTRCLEKVVSPKTYSKLFKRAGQKLRSRSKERLESW</sequence>